<organism evidence="2 3">
    <name type="scientific">Paenibacillus cisolokensis</name>
    <dbReference type="NCBI Taxonomy" id="1658519"/>
    <lineage>
        <taxon>Bacteria</taxon>
        <taxon>Bacillati</taxon>
        <taxon>Bacillota</taxon>
        <taxon>Bacilli</taxon>
        <taxon>Bacillales</taxon>
        <taxon>Paenibacillaceae</taxon>
        <taxon>Paenibacillus</taxon>
    </lineage>
</organism>
<evidence type="ECO:0000313" key="2">
    <source>
        <dbReference type="EMBL" id="GIQ66213.1"/>
    </source>
</evidence>
<dbReference type="EMBL" id="BOVJ01000169">
    <property type="protein sequence ID" value="GIQ66213.1"/>
    <property type="molecule type" value="Genomic_DNA"/>
</dbReference>
<dbReference type="Proteomes" id="UP000680304">
    <property type="component" value="Unassembled WGS sequence"/>
</dbReference>
<dbReference type="SUPFAM" id="SSF51658">
    <property type="entry name" value="Xylose isomerase-like"/>
    <property type="match status" value="1"/>
</dbReference>
<dbReference type="RefSeq" id="WP_213530774.1">
    <property type="nucleotide sequence ID" value="NZ_BOVJ01000169.1"/>
</dbReference>
<evidence type="ECO:0000259" key="1">
    <source>
        <dbReference type="Pfam" id="PF01261"/>
    </source>
</evidence>
<keyword evidence="3" id="KW-1185">Reference proteome</keyword>
<evidence type="ECO:0000313" key="3">
    <source>
        <dbReference type="Proteomes" id="UP000680304"/>
    </source>
</evidence>
<feature type="domain" description="Xylose isomerase-like TIM barrel" evidence="1">
    <location>
        <begin position="39"/>
        <end position="265"/>
    </location>
</feature>
<dbReference type="InterPro" id="IPR036237">
    <property type="entry name" value="Xyl_isomerase-like_sf"/>
</dbReference>
<dbReference type="InterPro" id="IPR013022">
    <property type="entry name" value="Xyl_isomerase-like_TIM-brl"/>
</dbReference>
<proteinExistence type="predicted"/>
<dbReference type="PANTHER" id="PTHR12110">
    <property type="entry name" value="HYDROXYPYRUVATE ISOMERASE"/>
    <property type="match status" value="1"/>
</dbReference>
<dbReference type="PANTHER" id="PTHR12110:SF41">
    <property type="entry name" value="INOSOSE DEHYDRATASE"/>
    <property type="match status" value="1"/>
</dbReference>
<accession>A0ABQ4NE15</accession>
<sequence>MKLGYQTNTWGGVVGHPNGVTSIKDLYYLANGSTEEALADIAAAGYEGFELFDGNLMAYENEPDRFKSLMRQHGLQFIGVYVGANFIYPDIWKDELYRIERTVRLAASLGAEHLVAGGGAIRHDGTTEDDYKRLAAGLDEVTRMAAKYGLTASYHPHLGTIVQAPEQLRKLTELTDVKLCPDTAHIEAGGGDPLETIRTYIDRIEYVHFKDYRNGRFVPLGQGSQKFSAMLDVLKAHQYDGWLTVELDSFPNPKEGAETSMQFLKGIL</sequence>
<name>A0ABQ4NE15_9BACL</name>
<comment type="caution">
    <text evidence="2">The sequence shown here is derived from an EMBL/GenBank/DDBJ whole genome shotgun (WGS) entry which is preliminary data.</text>
</comment>
<gene>
    <name evidence="2" type="ORF">PACILC2_47810</name>
</gene>
<dbReference type="InterPro" id="IPR050312">
    <property type="entry name" value="IolE/XylAMocC-like"/>
</dbReference>
<reference evidence="2 3" key="1">
    <citation type="submission" date="2021-04" db="EMBL/GenBank/DDBJ databases">
        <title>Draft genome sequence of Paenibacillus cisolokensis, LC2-13A.</title>
        <authorList>
            <person name="Uke A."/>
            <person name="Chhe C."/>
            <person name="Baramee S."/>
            <person name="Kosugi A."/>
        </authorList>
    </citation>
    <scope>NUCLEOTIDE SEQUENCE [LARGE SCALE GENOMIC DNA]</scope>
    <source>
        <strain evidence="2 3">LC2-13A</strain>
    </source>
</reference>
<protein>
    <recommendedName>
        <fullName evidence="1">Xylose isomerase-like TIM barrel domain-containing protein</fullName>
    </recommendedName>
</protein>
<dbReference type="Gene3D" id="3.20.20.150">
    <property type="entry name" value="Divalent-metal-dependent TIM barrel enzymes"/>
    <property type="match status" value="1"/>
</dbReference>
<dbReference type="Pfam" id="PF01261">
    <property type="entry name" value="AP_endonuc_2"/>
    <property type="match status" value="1"/>
</dbReference>